<evidence type="ECO:0008006" key="4">
    <source>
        <dbReference type="Google" id="ProtNLM"/>
    </source>
</evidence>
<feature type="compositionally biased region" description="Basic and acidic residues" evidence="1">
    <location>
        <begin position="48"/>
        <end position="71"/>
    </location>
</feature>
<dbReference type="Proteomes" id="UP000318336">
    <property type="component" value="Unassembled WGS sequence"/>
</dbReference>
<protein>
    <recommendedName>
        <fullName evidence="4">Scaffolding protein</fullName>
    </recommendedName>
</protein>
<feature type="compositionally biased region" description="Acidic residues" evidence="1">
    <location>
        <begin position="38"/>
        <end position="47"/>
    </location>
</feature>
<sequence length="182" mass="19217">MTDQTATETDTTEAVELPTPHPPAATEDVNGQVPNETPEAEPGDESDPAAKARGEAAKYRTRLREAETERDALASRVATLQRAEVARLAGEKLAQGSDVFDVGRTELADVLDADGNVDPALVGERVTELLASRPGLAAPVTTWPDVGQGKPPAPPAPARSTWAEALSRSPLAVEASYDQQRD</sequence>
<feature type="region of interest" description="Disordered" evidence="1">
    <location>
        <begin position="1"/>
        <end position="71"/>
    </location>
</feature>
<evidence type="ECO:0000313" key="3">
    <source>
        <dbReference type="Proteomes" id="UP000318336"/>
    </source>
</evidence>
<dbReference type="EMBL" id="VFOK01000001">
    <property type="protein sequence ID" value="TQL34380.1"/>
    <property type="molecule type" value="Genomic_DNA"/>
</dbReference>
<evidence type="ECO:0000313" key="2">
    <source>
        <dbReference type="EMBL" id="TQL34380.1"/>
    </source>
</evidence>
<organism evidence="2 3">
    <name type="scientific">Barrientosiimonas humi</name>
    <dbReference type="NCBI Taxonomy" id="999931"/>
    <lineage>
        <taxon>Bacteria</taxon>
        <taxon>Bacillati</taxon>
        <taxon>Actinomycetota</taxon>
        <taxon>Actinomycetes</taxon>
        <taxon>Micrococcales</taxon>
        <taxon>Dermacoccaceae</taxon>
        <taxon>Barrientosiimonas</taxon>
    </lineage>
</organism>
<proteinExistence type="predicted"/>
<feature type="compositionally biased region" description="Low complexity" evidence="1">
    <location>
        <begin position="1"/>
        <end position="14"/>
    </location>
</feature>
<keyword evidence="3" id="KW-1185">Reference proteome</keyword>
<feature type="region of interest" description="Disordered" evidence="1">
    <location>
        <begin position="138"/>
        <end position="165"/>
    </location>
</feature>
<name>A0A542XEY7_9MICO</name>
<gene>
    <name evidence="2" type="ORF">FB554_2549</name>
</gene>
<dbReference type="AlphaFoldDB" id="A0A542XEY7"/>
<accession>A0A542XEY7</accession>
<comment type="caution">
    <text evidence="2">The sequence shown here is derived from an EMBL/GenBank/DDBJ whole genome shotgun (WGS) entry which is preliminary data.</text>
</comment>
<evidence type="ECO:0000256" key="1">
    <source>
        <dbReference type="SAM" id="MobiDB-lite"/>
    </source>
</evidence>
<dbReference type="RefSeq" id="WP_142006614.1">
    <property type="nucleotide sequence ID" value="NZ_CAJTBP010000001.1"/>
</dbReference>
<reference evidence="2 3" key="1">
    <citation type="submission" date="2019-06" db="EMBL/GenBank/DDBJ databases">
        <title>Sequencing the genomes of 1000 actinobacteria strains.</title>
        <authorList>
            <person name="Klenk H.-P."/>
        </authorList>
    </citation>
    <scope>NUCLEOTIDE SEQUENCE [LARGE SCALE GENOMIC DNA]</scope>
    <source>
        <strain evidence="2 3">DSM 24617</strain>
    </source>
</reference>
<dbReference type="OrthoDB" id="3544256at2"/>